<feature type="domain" description="YgjP-like metallopeptidase" evidence="1">
    <location>
        <begin position="85"/>
        <end position="183"/>
    </location>
</feature>
<dbReference type="InterPro" id="IPR002725">
    <property type="entry name" value="YgjP-like_metallopeptidase"/>
</dbReference>
<dbReference type="InterPro" id="IPR053136">
    <property type="entry name" value="UTP_pyrophosphatase-like"/>
</dbReference>
<dbReference type="PANTHER" id="PTHR30399:SF1">
    <property type="entry name" value="UTP PYROPHOSPHATASE"/>
    <property type="match status" value="1"/>
</dbReference>
<evidence type="ECO:0000313" key="2">
    <source>
        <dbReference type="EMBL" id="PKM91481.1"/>
    </source>
</evidence>
<accession>A0A2N2E9T9</accession>
<dbReference type="AlphaFoldDB" id="A0A2N2E9T9"/>
<keyword evidence="2" id="KW-0378">Hydrolase</keyword>
<dbReference type="CDD" id="cd07344">
    <property type="entry name" value="M48_yhfN_like"/>
    <property type="match status" value="1"/>
</dbReference>
<dbReference type="EMBL" id="PHAI01000002">
    <property type="protein sequence ID" value="PKM91481.1"/>
    <property type="molecule type" value="Genomic_DNA"/>
</dbReference>
<evidence type="ECO:0000259" key="1">
    <source>
        <dbReference type="Pfam" id="PF01863"/>
    </source>
</evidence>
<dbReference type="Pfam" id="PF01863">
    <property type="entry name" value="YgjP-like"/>
    <property type="match status" value="1"/>
</dbReference>
<reference evidence="2 3" key="1">
    <citation type="journal article" date="2017" name="ISME J.">
        <title>Potential for microbial H2 and metal transformations associated with novel bacteria and archaea in deep terrestrial subsurface sediments.</title>
        <authorList>
            <person name="Hernsdorf A.W."/>
            <person name="Amano Y."/>
            <person name="Miyakawa K."/>
            <person name="Ise K."/>
            <person name="Suzuki Y."/>
            <person name="Anantharaman K."/>
            <person name="Probst A."/>
            <person name="Burstein D."/>
            <person name="Thomas B.C."/>
            <person name="Banfield J.F."/>
        </authorList>
    </citation>
    <scope>NUCLEOTIDE SEQUENCE [LARGE SCALE GENOMIC DNA]</scope>
    <source>
        <strain evidence="2">HGW-Falkowbacteria-1</strain>
    </source>
</reference>
<proteinExistence type="predicted"/>
<dbReference type="Proteomes" id="UP000233517">
    <property type="component" value="Unassembled WGS sequence"/>
</dbReference>
<organism evidence="2 3">
    <name type="scientific">Candidatus Falkowbacteria bacterium HGW-Falkowbacteria-1</name>
    <dbReference type="NCBI Taxonomy" id="2013768"/>
    <lineage>
        <taxon>Bacteria</taxon>
        <taxon>Candidatus Falkowiibacteriota</taxon>
    </lineage>
</organism>
<dbReference type="Gene3D" id="3.30.2010.10">
    <property type="entry name" value="Metalloproteases ('zincins'), catalytic domain"/>
    <property type="match status" value="1"/>
</dbReference>
<gene>
    <name evidence="2" type="ORF">CVU82_02700</name>
</gene>
<dbReference type="PANTHER" id="PTHR30399">
    <property type="entry name" value="UNCHARACTERIZED PROTEIN YGJP"/>
    <property type="match status" value="1"/>
</dbReference>
<name>A0A2N2E9T9_9BACT</name>
<evidence type="ECO:0000313" key="3">
    <source>
        <dbReference type="Proteomes" id="UP000233517"/>
    </source>
</evidence>
<dbReference type="GO" id="GO:0016787">
    <property type="term" value="F:hydrolase activity"/>
    <property type="evidence" value="ECO:0007669"/>
    <property type="project" value="UniProtKB-KW"/>
</dbReference>
<comment type="caution">
    <text evidence="2">The sequence shown here is derived from an EMBL/GenBank/DDBJ whole genome shotgun (WGS) entry which is preliminary data.</text>
</comment>
<sequence length="189" mass="22463">MIKQTIKIKDKDIEYTLKTSQRARRMRLAIYCDGDFIVTRPRGFSDGMVERFIVQKSNWLVKKLEHFKKFKGRILGDDGSRYVTHKKEAAVFIKNKVEEINKIYKFKYNRISIKNQKTCWGSCSRKNNLNFNYKILFLPEKMADYIVTHELCHLGELNHSRRFWNLVAQTIPDYLEVRKELKSSGLGLY</sequence>
<protein>
    <submittedName>
        <fullName evidence="2">Metal-dependent hydrolase</fullName>
    </submittedName>
</protein>